<keyword evidence="1" id="KW-0472">Membrane</keyword>
<keyword evidence="1" id="KW-0812">Transmembrane</keyword>
<protein>
    <submittedName>
        <fullName evidence="2">Uncharacterized protein</fullName>
    </submittedName>
</protein>
<dbReference type="VEuPathDB" id="FungiDB:GLRG_08047"/>
<gene>
    <name evidence="2" type="ORF">GLRG_08047</name>
</gene>
<keyword evidence="3" id="KW-1185">Reference proteome</keyword>
<dbReference type="RefSeq" id="XP_008096923.1">
    <property type="nucleotide sequence ID" value="XM_008098732.1"/>
</dbReference>
<keyword evidence="1" id="KW-1133">Transmembrane helix</keyword>
<evidence type="ECO:0000256" key="1">
    <source>
        <dbReference type="SAM" id="Phobius"/>
    </source>
</evidence>
<reference evidence="3" key="1">
    <citation type="journal article" date="2012" name="Nat. Genet.">
        <title>Lifestyle transitions in plant pathogenic Colletotrichum fungi deciphered by genome and transcriptome analyses.</title>
        <authorList>
            <person name="O'Connell R.J."/>
            <person name="Thon M.R."/>
            <person name="Hacquard S."/>
            <person name="Amyotte S.G."/>
            <person name="Kleemann J."/>
            <person name="Torres M.F."/>
            <person name="Damm U."/>
            <person name="Buiate E.A."/>
            <person name="Epstein L."/>
            <person name="Alkan N."/>
            <person name="Altmueller J."/>
            <person name="Alvarado-Balderrama L."/>
            <person name="Bauser C.A."/>
            <person name="Becker C."/>
            <person name="Birren B.W."/>
            <person name="Chen Z."/>
            <person name="Choi J."/>
            <person name="Crouch J.A."/>
            <person name="Duvick J.P."/>
            <person name="Farman M.A."/>
            <person name="Gan P."/>
            <person name="Heiman D."/>
            <person name="Henrissat B."/>
            <person name="Howard R.J."/>
            <person name="Kabbage M."/>
            <person name="Koch C."/>
            <person name="Kracher B."/>
            <person name="Kubo Y."/>
            <person name="Law A.D."/>
            <person name="Lebrun M.-H."/>
            <person name="Lee Y.-H."/>
            <person name="Miyara I."/>
            <person name="Moore N."/>
            <person name="Neumann U."/>
            <person name="Nordstroem K."/>
            <person name="Panaccione D.G."/>
            <person name="Panstruga R."/>
            <person name="Place M."/>
            <person name="Proctor R.H."/>
            <person name="Prusky D."/>
            <person name="Rech G."/>
            <person name="Reinhardt R."/>
            <person name="Rollins J.A."/>
            <person name="Rounsley S."/>
            <person name="Schardl C.L."/>
            <person name="Schwartz D.C."/>
            <person name="Shenoy N."/>
            <person name="Shirasu K."/>
            <person name="Sikhakolli U.R."/>
            <person name="Stueber K."/>
            <person name="Sukno S.A."/>
            <person name="Sweigard J.A."/>
            <person name="Takano Y."/>
            <person name="Takahara H."/>
            <person name="Trail F."/>
            <person name="van der Does H.C."/>
            <person name="Voll L.M."/>
            <person name="Will I."/>
            <person name="Young S."/>
            <person name="Zeng Q."/>
            <person name="Zhang J."/>
            <person name="Zhou S."/>
            <person name="Dickman M.B."/>
            <person name="Schulze-Lefert P."/>
            <person name="Ver Loren van Themaat E."/>
            <person name="Ma L.-J."/>
            <person name="Vaillancourt L.J."/>
        </authorList>
    </citation>
    <scope>NUCLEOTIDE SEQUENCE [LARGE SCALE GENOMIC DNA]</scope>
    <source>
        <strain evidence="3">M1.001 / M2 / FGSC 10212</strain>
    </source>
</reference>
<feature type="transmembrane region" description="Helical" evidence="1">
    <location>
        <begin position="23"/>
        <end position="44"/>
    </location>
</feature>
<organism evidence="3">
    <name type="scientific">Colletotrichum graminicola (strain M1.001 / M2 / FGSC 10212)</name>
    <name type="common">Maize anthracnose fungus</name>
    <name type="synonym">Glomerella graminicola</name>
    <dbReference type="NCBI Taxonomy" id="645133"/>
    <lineage>
        <taxon>Eukaryota</taxon>
        <taxon>Fungi</taxon>
        <taxon>Dikarya</taxon>
        <taxon>Ascomycota</taxon>
        <taxon>Pezizomycotina</taxon>
        <taxon>Sordariomycetes</taxon>
        <taxon>Hypocreomycetidae</taxon>
        <taxon>Glomerellales</taxon>
        <taxon>Glomerellaceae</taxon>
        <taxon>Colletotrichum</taxon>
        <taxon>Colletotrichum graminicola species complex</taxon>
    </lineage>
</organism>
<dbReference type="EMBL" id="GG697365">
    <property type="protein sequence ID" value="EFQ32903.1"/>
    <property type="molecule type" value="Genomic_DNA"/>
</dbReference>
<dbReference type="OrthoDB" id="5427664at2759"/>
<accession>E3QPJ8</accession>
<dbReference type="HOGENOM" id="CLU_2904069_0_0_1"/>
<proteinExistence type="predicted"/>
<dbReference type="GeneID" id="24413412"/>
<dbReference type="Proteomes" id="UP000008782">
    <property type="component" value="Unassembled WGS sequence"/>
</dbReference>
<evidence type="ECO:0000313" key="3">
    <source>
        <dbReference type="Proteomes" id="UP000008782"/>
    </source>
</evidence>
<dbReference type="AlphaFoldDB" id="E3QPJ8"/>
<sequence length="62" mass="7299">MSINLLKDLRNIDTYEEDDDWTFGQIISVALFSSSLLPIFELAFKTFFDAKHPSLQKYYFTN</sequence>
<name>E3QPJ8_COLGM</name>
<evidence type="ECO:0000313" key="2">
    <source>
        <dbReference type="EMBL" id="EFQ32903.1"/>
    </source>
</evidence>